<comment type="similarity">
    <text evidence="2">Belongs to the bacterial ribosomal protein bL35 family.</text>
</comment>
<dbReference type="RefSeq" id="XP_013791088.1">
    <property type="nucleotide sequence ID" value="XM_013935634.1"/>
</dbReference>
<evidence type="ECO:0000256" key="8">
    <source>
        <dbReference type="ARBA" id="ARBA00035418"/>
    </source>
</evidence>
<evidence type="ECO:0000313" key="11">
    <source>
        <dbReference type="RefSeq" id="XP_013791088.1"/>
    </source>
</evidence>
<evidence type="ECO:0000256" key="6">
    <source>
        <dbReference type="ARBA" id="ARBA00023274"/>
    </source>
</evidence>
<keyword evidence="9" id="KW-1185">Reference proteome</keyword>
<dbReference type="Pfam" id="PF01632">
    <property type="entry name" value="Ribosomal_L35p"/>
    <property type="match status" value="1"/>
</dbReference>
<evidence type="ECO:0000256" key="5">
    <source>
        <dbReference type="ARBA" id="ARBA00023128"/>
    </source>
</evidence>
<reference evidence="10 11" key="1">
    <citation type="submission" date="2025-05" db="UniProtKB">
        <authorList>
            <consortium name="RefSeq"/>
        </authorList>
    </citation>
    <scope>IDENTIFICATION</scope>
    <source>
        <tissue evidence="10 11">Muscle</tissue>
    </source>
</reference>
<evidence type="ECO:0000256" key="1">
    <source>
        <dbReference type="ARBA" id="ARBA00004173"/>
    </source>
</evidence>
<comment type="subcellular location">
    <subcellularLocation>
        <location evidence="1">Mitochondrion</location>
    </subcellularLocation>
</comment>
<gene>
    <name evidence="10 11" type="primary">LOC106474934</name>
</gene>
<dbReference type="PANTHER" id="PTHR15909:SF0">
    <property type="entry name" value="LARGE RIBOSOMAL SUBUNIT PROTEIN BL35M"/>
    <property type="match status" value="1"/>
</dbReference>
<evidence type="ECO:0000313" key="10">
    <source>
        <dbReference type="RefSeq" id="XP_013791087.1"/>
    </source>
</evidence>
<dbReference type="Gene3D" id="4.10.410.60">
    <property type="match status" value="1"/>
</dbReference>
<accession>A0ABM1BYH8</accession>
<keyword evidence="4" id="KW-0689">Ribosomal protein</keyword>
<dbReference type="RefSeq" id="XP_013791087.1">
    <property type="nucleotide sequence ID" value="XM_013935633.2"/>
</dbReference>
<organism evidence="9 10">
    <name type="scientific">Limulus polyphemus</name>
    <name type="common">Atlantic horseshoe crab</name>
    <dbReference type="NCBI Taxonomy" id="6850"/>
    <lineage>
        <taxon>Eukaryota</taxon>
        <taxon>Metazoa</taxon>
        <taxon>Ecdysozoa</taxon>
        <taxon>Arthropoda</taxon>
        <taxon>Chelicerata</taxon>
        <taxon>Merostomata</taxon>
        <taxon>Xiphosura</taxon>
        <taxon>Limulidae</taxon>
        <taxon>Limulus</taxon>
    </lineage>
</organism>
<name>A0ABM1BYH8_LIMPO</name>
<dbReference type="PANTHER" id="PTHR15909">
    <property type="entry name" value="39S RIBOSOMAL PROTEIN L35, MITOCHONDRIAL"/>
    <property type="match status" value="1"/>
</dbReference>
<proteinExistence type="inferred from homology"/>
<dbReference type="GeneID" id="106474934"/>
<evidence type="ECO:0000256" key="3">
    <source>
        <dbReference type="ARBA" id="ARBA00022946"/>
    </source>
</evidence>
<keyword evidence="6" id="KW-0687">Ribonucleoprotein</keyword>
<sequence>MWRRVFLSAFRTGLQVNCCSIAPREQINIRGRLLSSFFTGSLSSGVETQKLVTHLGKQPNSVLPIINNQWTTLYGKTTILQSSLCPALLQFSRSLIKFSLRKGKRKTVKAVVKRFYRLQSGVWIRTRAGKNRKLYKKSPRRKYRIRQHVFCNKTQSIMLDKMVTKYWKKPKYYIDDIYEPYHVCHNFPYVPRIR</sequence>
<protein>
    <recommendedName>
        <fullName evidence="7">Large ribosomal subunit protein bL35m</fullName>
    </recommendedName>
    <alternativeName>
        <fullName evidence="8">39S ribosomal protein L35, mitochondrial</fullName>
    </alternativeName>
</protein>
<dbReference type="SUPFAM" id="SSF143034">
    <property type="entry name" value="L35p-like"/>
    <property type="match status" value="1"/>
</dbReference>
<evidence type="ECO:0000256" key="2">
    <source>
        <dbReference type="ARBA" id="ARBA00006598"/>
    </source>
</evidence>
<dbReference type="InterPro" id="IPR021137">
    <property type="entry name" value="Ribosomal_bL35-like"/>
</dbReference>
<evidence type="ECO:0000256" key="4">
    <source>
        <dbReference type="ARBA" id="ARBA00022980"/>
    </source>
</evidence>
<evidence type="ECO:0000313" key="9">
    <source>
        <dbReference type="Proteomes" id="UP000694941"/>
    </source>
</evidence>
<keyword evidence="5" id="KW-0496">Mitochondrion</keyword>
<keyword evidence="3" id="KW-0809">Transit peptide</keyword>
<dbReference type="InterPro" id="IPR019338">
    <property type="entry name" value="Ribosomal_bL35m"/>
</dbReference>
<dbReference type="InterPro" id="IPR037229">
    <property type="entry name" value="Ribosomal_bL35_sf"/>
</dbReference>
<evidence type="ECO:0000256" key="7">
    <source>
        <dbReference type="ARBA" id="ARBA00035273"/>
    </source>
</evidence>
<dbReference type="Proteomes" id="UP000694941">
    <property type="component" value="Unplaced"/>
</dbReference>